<reference evidence="1 2" key="1">
    <citation type="journal article" date="2015" name="Proc. Natl. Acad. Sci. U.S.A.">
        <title>The resurrection genome of Boea hygrometrica: A blueprint for survival of dehydration.</title>
        <authorList>
            <person name="Xiao L."/>
            <person name="Yang G."/>
            <person name="Zhang L."/>
            <person name="Yang X."/>
            <person name="Zhao S."/>
            <person name="Ji Z."/>
            <person name="Zhou Q."/>
            <person name="Hu M."/>
            <person name="Wang Y."/>
            <person name="Chen M."/>
            <person name="Xu Y."/>
            <person name="Jin H."/>
            <person name="Xiao X."/>
            <person name="Hu G."/>
            <person name="Bao F."/>
            <person name="Hu Y."/>
            <person name="Wan P."/>
            <person name="Li L."/>
            <person name="Deng X."/>
            <person name="Kuang T."/>
            <person name="Xiang C."/>
            <person name="Zhu J.K."/>
            <person name="Oliver M.J."/>
            <person name="He Y."/>
        </authorList>
    </citation>
    <scope>NUCLEOTIDE SEQUENCE [LARGE SCALE GENOMIC DNA]</scope>
    <source>
        <strain evidence="2">cv. XS01</strain>
    </source>
</reference>
<gene>
    <name evidence="1" type="ORF">F511_43321</name>
</gene>
<sequence>MQSAGRHWIRVLHGAARLLAKIEIRQHGYRRLAGFVERFGHLAALLEALHAWSLIPGTFGSSCRQL</sequence>
<dbReference type="AlphaFoldDB" id="A0A2Z7A694"/>
<dbReference type="Proteomes" id="UP000250235">
    <property type="component" value="Unassembled WGS sequence"/>
</dbReference>
<accession>A0A2Z7A694</accession>
<evidence type="ECO:0000313" key="1">
    <source>
        <dbReference type="EMBL" id="KZV14420.1"/>
    </source>
</evidence>
<organism evidence="1 2">
    <name type="scientific">Dorcoceras hygrometricum</name>
    <dbReference type="NCBI Taxonomy" id="472368"/>
    <lineage>
        <taxon>Eukaryota</taxon>
        <taxon>Viridiplantae</taxon>
        <taxon>Streptophyta</taxon>
        <taxon>Embryophyta</taxon>
        <taxon>Tracheophyta</taxon>
        <taxon>Spermatophyta</taxon>
        <taxon>Magnoliopsida</taxon>
        <taxon>eudicotyledons</taxon>
        <taxon>Gunneridae</taxon>
        <taxon>Pentapetalae</taxon>
        <taxon>asterids</taxon>
        <taxon>lamiids</taxon>
        <taxon>Lamiales</taxon>
        <taxon>Gesneriaceae</taxon>
        <taxon>Didymocarpoideae</taxon>
        <taxon>Trichosporeae</taxon>
        <taxon>Loxocarpinae</taxon>
        <taxon>Dorcoceras</taxon>
    </lineage>
</organism>
<name>A0A2Z7A694_9LAMI</name>
<proteinExistence type="predicted"/>
<dbReference type="EMBL" id="KV020656">
    <property type="protein sequence ID" value="KZV14420.1"/>
    <property type="molecule type" value="Genomic_DNA"/>
</dbReference>
<keyword evidence="2" id="KW-1185">Reference proteome</keyword>
<evidence type="ECO:0000313" key="2">
    <source>
        <dbReference type="Proteomes" id="UP000250235"/>
    </source>
</evidence>
<protein>
    <submittedName>
        <fullName evidence="1">Uncharacterized protein</fullName>
    </submittedName>
</protein>